<proteinExistence type="inferred from homology"/>
<feature type="compositionally biased region" description="Low complexity" evidence="7">
    <location>
        <begin position="352"/>
        <end position="361"/>
    </location>
</feature>
<dbReference type="EC" id="2.2.1.9" evidence="6"/>
<dbReference type="OrthoDB" id="9791859at2"/>
<keyword evidence="6" id="KW-0474">Menaquinone biosynthesis</keyword>
<dbReference type="HAMAP" id="MF_01659">
    <property type="entry name" value="MenD"/>
    <property type="match status" value="1"/>
</dbReference>
<comment type="subunit">
    <text evidence="6">Homodimer.</text>
</comment>
<keyword evidence="2 6" id="KW-0479">Metal-binding</keyword>
<dbReference type="PIRSF" id="PIRSF004983">
    <property type="entry name" value="MenD"/>
    <property type="match status" value="1"/>
</dbReference>
<comment type="cofactor">
    <cofactor evidence="6">
        <name>thiamine diphosphate</name>
        <dbReference type="ChEBI" id="CHEBI:58937"/>
    </cofactor>
    <text evidence="6">Binds 1 thiamine pyrophosphate per subunit.</text>
</comment>
<reference evidence="10 11" key="1">
    <citation type="submission" date="2019-09" db="EMBL/GenBank/DDBJ databases">
        <title>Phylogeny of genus Pseudoclavibacter and closely related genus.</title>
        <authorList>
            <person name="Li Y."/>
        </authorList>
    </citation>
    <scope>NUCLEOTIDE SEQUENCE [LARGE SCALE GENOMIC DNA]</scope>
    <source>
        <strain evidence="10 11">JCM 16921</strain>
    </source>
</reference>
<dbReference type="Gene3D" id="3.40.50.970">
    <property type="match status" value="2"/>
</dbReference>
<dbReference type="UniPathway" id="UPA00079"/>
<evidence type="ECO:0000259" key="8">
    <source>
        <dbReference type="Pfam" id="PF02775"/>
    </source>
</evidence>
<evidence type="ECO:0000313" key="11">
    <source>
        <dbReference type="Proteomes" id="UP000481339"/>
    </source>
</evidence>
<organism evidence="10 11">
    <name type="scientific">Pseudoclavibacter caeni</name>
    <dbReference type="NCBI Taxonomy" id="908846"/>
    <lineage>
        <taxon>Bacteria</taxon>
        <taxon>Bacillati</taxon>
        <taxon>Actinomycetota</taxon>
        <taxon>Actinomycetes</taxon>
        <taxon>Micrococcales</taxon>
        <taxon>Microbacteriaceae</taxon>
        <taxon>Pseudoclavibacter</taxon>
    </lineage>
</organism>
<evidence type="ECO:0000256" key="1">
    <source>
        <dbReference type="ARBA" id="ARBA00022679"/>
    </source>
</evidence>
<dbReference type="EMBL" id="WBKA01000001">
    <property type="protein sequence ID" value="KAB1633500.1"/>
    <property type="molecule type" value="Genomic_DNA"/>
</dbReference>
<dbReference type="AlphaFoldDB" id="A0A7C8FXY6"/>
<name>A0A7C8FXY6_9MICO</name>
<comment type="pathway">
    <text evidence="6">Quinol/quinone metabolism; 1,4-dihydroxy-2-naphthoate biosynthesis; 1,4-dihydroxy-2-naphthoate from chorismate: step 2/7.</text>
</comment>
<dbReference type="Pfam" id="PF02776">
    <property type="entry name" value="TPP_enzyme_N"/>
    <property type="match status" value="1"/>
</dbReference>
<dbReference type="Proteomes" id="UP000481339">
    <property type="component" value="Unassembled WGS sequence"/>
</dbReference>
<keyword evidence="3 6" id="KW-0460">Magnesium</keyword>
<dbReference type="InterPro" id="IPR029061">
    <property type="entry name" value="THDP-binding"/>
</dbReference>
<feature type="region of interest" description="Disordered" evidence="7">
    <location>
        <begin position="338"/>
        <end position="389"/>
    </location>
</feature>
<feature type="domain" description="Thiamine pyrophosphate enzyme TPP-binding" evidence="8">
    <location>
        <begin position="439"/>
        <end position="557"/>
    </location>
</feature>
<dbReference type="NCBIfam" id="TIGR00173">
    <property type="entry name" value="menD"/>
    <property type="match status" value="1"/>
</dbReference>
<dbReference type="GO" id="GO:0070204">
    <property type="term" value="F:2-succinyl-5-enolpyruvyl-6-hydroxy-3-cyclohexene-1-carboxylic-acid synthase activity"/>
    <property type="evidence" value="ECO:0007669"/>
    <property type="project" value="UniProtKB-UniRule"/>
</dbReference>
<keyword evidence="4 6" id="KW-0786">Thiamine pyrophosphate</keyword>
<evidence type="ECO:0000256" key="2">
    <source>
        <dbReference type="ARBA" id="ARBA00022723"/>
    </source>
</evidence>
<protein>
    <recommendedName>
        <fullName evidence="6">2-succinyl-5-enolpyruvyl-6-hydroxy-3-cyclohexene-1-carboxylate synthase</fullName>
        <shortName evidence="6">SEPHCHC synthase</shortName>
        <ecNumber evidence="6">2.2.1.9</ecNumber>
    </recommendedName>
    <alternativeName>
        <fullName evidence="6">Menaquinone biosynthesis protein MenD</fullName>
    </alternativeName>
</protein>
<evidence type="ECO:0000256" key="3">
    <source>
        <dbReference type="ARBA" id="ARBA00022842"/>
    </source>
</evidence>
<sequence length="574" mass="59047">MTAGDDRRAPASEFALALLLALVERGVTDLVVSPGSRSQALALAAAELERAGRIRLHVRVDERDAGFLALGMGLATGRPAPVVTTSGSAVANLMPAALEAARDRTPMLLLTADRPSWLRGTGANQTTDQAGLLGDRAVLNLDVAPVTDADAAVAAAAAVALEALPVALEARALRRGPAQIDLQFTEPLSGPHTPIEALLPRVRRALAAGRAPLDVAPPAAVLGGPVTVDAASTLVLAGQGADADLVRRAAERGCAVIAEITSGLRRWQSELPGGYRAWLDAGAPGVRTVVATGLPTLSRQARQVALRPDLRLVTRAPLPGECFDPGHRTERVAEVRITGRGPWTPGGRAEDAPASAAGAPIHPDDPADTADATAPSAPRPTAPTSCMPPADARGAVVDAVWAASGPADAVYLASSTMVRVADERVDPGRGGVPVLAHRGLAGIDGTVSAASGVALARVARHPDAVTRLVIGDLALAHDVGGLLVPPVEARPPLQIVVVDDRGGSIFAGLEVAQADPALYDRVVRTPQRYELTALARAYGWGHVRAHDPAELAAALATRRPLIVEVRVDDVGGWA</sequence>
<comment type="caution">
    <text evidence="10">The sequence shown here is derived from an EMBL/GenBank/DDBJ whole genome shotgun (WGS) entry which is preliminary data.</text>
</comment>
<dbReference type="PANTHER" id="PTHR42916:SF1">
    <property type="entry name" value="PROTEIN PHYLLO, CHLOROPLASTIC"/>
    <property type="match status" value="1"/>
</dbReference>
<dbReference type="InterPro" id="IPR012001">
    <property type="entry name" value="Thiamin_PyroP_enz_TPP-bd_dom"/>
</dbReference>
<evidence type="ECO:0000313" key="10">
    <source>
        <dbReference type="EMBL" id="KAB1633500.1"/>
    </source>
</evidence>
<comment type="pathway">
    <text evidence="6">Quinol/quinone metabolism; menaquinone biosynthesis.</text>
</comment>
<keyword evidence="1 6" id="KW-0808">Transferase</keyword>
<dbReference type="InterPro" id="IPR004433">
    <property type="entry name" value="MenaQ_synth_MenD"/>
</dbReference>
<gene>
    <name evidence="6 10" type="primary">menD</name>
    <name evidence="10" type="ORF">F8O02_00750</name>
</gene>
<dbReference type="SUPFAM" id="SSF52518">
    <property type="entry name" value="Thiamin diphosphate-binding fold (THDP-binding)"/>
    <property type="match status" value="2"/>
</dbReference>
<comment type="similarity">
    <text evidence="6">Belongs to the TPP enzyme family. MenD subfamily.</text>
</comment>
<dbReference type="Pfam" id="PF02775">
    <property type="entry name" value="TPP_enzyme_C"/>
    <property type="match status" value="1"/>
</dbReference>
<comment type="function">
    <text evidence="6">Catalyzes the thiamine diphosphate-dependent decarboxylation of 2-oxoglutarate and the subsequent addition of the resulting succinic semialdehyde-thiamine pyrophosphate anion to isochorismate to yield 2-succinyl-5-enolpyruvyl-6-hydroxy-3-cyclohexene-1-carboxylate (SEPHCHC).</text>
</comment>
<dbReference type="RefSeq" id="WP_158035279.1">
    <property type="nucleotide sequence ID" value="NZ_BAAAZV010000006.1"/>
</dbReference>
<dbReference type="GO" id="GO:0030145">
    <property type="term" value="F:manganese ion binding"/>
    <property type="evidence" value="ECO:0007669"/>
    <property type="project" value="UniProtKB-UniRule"/>
</dbReference>
<dbReference type="UniPathway" id="UPA01057">
    <property type="reaction ID" value="UER00164"/>
</dbReference>
<evidence type="ECO:0000256" key="6">
    <source>
        <dbReference type="HAMAP-Rule" id="MF_01659"/>
    </source>
</evidence>
<evidence type="ECO:0000256" key="7">
    <source>
        <dbReference type="SAM" id="MobiDB-lite"/>
    </source>
</evidence>
<dbReference type="GO" id="GO:0009234">
    <property type="term" value="P:menaquinone biosynthetic process"/>
    <property type="evidence" value="ECO:0007669"/>
    <property type="project" value="UniProtKB-UniRule"/>
</dbReference>
<keyword evidence="11" id="KW-1185">Reference proteome</keyword>
<accession>A0A7C8FXY6</accession>
<dbReference type="Gene3D" id="3.40.50.1220">
    <property type="entry name" value="TPP-binding domain"/>
    <property type="match status" value="1"/>
</dbReference>
<feature type="domain" description="Thiamine pyrophosphate enzyme N-terminal TPP-binding" evidence="9">
    <location>
        <begin position="17"/>
        <end position="131"/>
    </location>
</feature>
<keyword evidence="5 6" id="KW-0464">Manganese</keyword>
<evidence type="ECO:0000256" key="4">
    <source>
        <dbReference type="ARBA" id="ARBA00023052"/>
    </source>
</evidence>
<dbReference type="GO" id="GO:0030976">
    <property type="term" value="F:thiamine pyrophosphate binding"/>
    <property type="evidence" value="ECO:0007669"/>
    <property type="project" value="UniProtKB-UniRule"/>
</dbReference>
<dbReference type="GO" id="GO:0000287">
    <property type="term" value="F:magnesium ion binding"/>
    <property type="evidence" value="ECO:0007669"/>
    <property type="project" value="UniProtKB-UniRule"/>
</dbReference>
<comment type="cofactor">
    <cofactor evidence="6">
        <name>Mg(2+)</name>
        <dbReference type="ChEBI" id="CHEBI:18420"/>
    </cofactor>
    <cofactor evidence="6">
        <name>Mn(2+)</name>
        <dbReference type="ChEBI" id="CHEBI:29035"/>
    </cofactor>
</comment>
<comment type="catalytic activity">
    <reaction evidence="6">
        <text>isochorismate + 2-oxoglutarate + H(+) = 5-enolpyruvoyl-6-hydroxy-2-succinyl-cyclohex-3-ene-1-carboxylate + CO2</text>
        <dbReference type="Rhea" id="RHEA:25593"/>
        <dbReference type="ChEBI" id="CHEBI:15378"/>
        <dbReference type="ChEBI" id="CHEBI:16526"/>
        <dbReference type="ChEBI" id="CHEBI:16810"/>
        <dbReference type="ChEBI" id="CHEBI:29780"/>
        <dbReference type="ChEBI" id="CHEBI:58818"/>
        <dbReference type="EC" id="2.2.1.9"/>
    </reaction>
</comment>
<dbReference type="InterPro" id="IPR011766">
    <property type="entry name" value="TPP_enzyme_TPP-bd"/>
</dbReference>
<evidence type="ECO:0000256" key="5">
    <source>
        <dbReference type="ARBA" id="ARBA00023211"/>
    </source>
</evidence>
<evidence type="ECO:0000259" key="9">
    <source>
        <dbReference type="Pfam" id="PF02776"/>
    </source>
</evidence>
<dbReference type="PANTHER" id="PTHR42916">
    <property type="entry name" value="2-SUCCINYL-5-ENOLPYRUVYL-6-HYDROXY-3-CYCLOHEXENE-1-CARBOXYLATE SYNTHASE"/>
    <property type="match status" value="1"/>
</dbReference>